<evidence type="ECO:0000313" key="2">
    <source>
        <dbReference type="Proteomes" id="UP000324222"/>
    </source>
</evidence>
<sequence>MTNTTTHPHRQVQYLPQERVTAATGGALGLAVAPGRGEGQEVIPGVSITTQGEKSNIHTHTNTDLSHHRYTTLGTAI</sequence>
<organism evidence="1 2">
    <name type="scientific">Portunus trituberculatus</name>
    <name type="common">Swimming crab</name>
    <name type="synonym">Neptunus trituberculatus</name>
    <dbReference type="NCBI Taxonomy" id="210409"/>
    <lineage>
        <taxon>Eukaryota</taxon>
        <taxon>Metazoa</taxon>
        <taxon>Ecdysozoa</taxon>
        <taxon>Arthropoda</taxon>
        <taxon>Crustacea</taxon>
        <taxon>Multicrustacea</taxon>
        <taxon>Malacostraca</taxon>
        <taxon>Eumalacostraca</taxon>
        <taxon>Eucarida</taxon>
        <taxon>Decapoda</taxon>
        <taxon>Pleocyemata</taxon>
        <taxon>Brachyura</taxon>
        <taxon>Eubrachyura</taxon>
        <taxon>Portunoidea</taxon>
        <taxon>Portunidae</taxon>
        <taxon>Portuninae</taxon>
        <taxon>Portunus</taxon>
    </lineage>
</organism>
<name>A0A5B7HW14_PORTR</name>
<dbReference type="Proteomes" id="UP000324222">
    <property type="component" value="Unassembled WGS sequence"/>
</dbReference>
<accession>A0A5B7HW14</accession>
<keyword evidence="2" id="KW-1185">Reference proteome</keyword>
<dbReference type="AlphaFoldDB" id="A0A5B7HW14"/>
<protein>
    <submittedName>
        <fullName evidence="1">Uncharacterized protein</fullName>
    </submittedName>
</protein>
<proteinExistence type="predicted"/>
<evidence type="ECO:0000313" key="1">
    <source>
        <dbReference type="EMBL" id="MPC73916.1"/>
    </source>
</evidence>
<reference evidence="1 2" key="1">
    <citation type="submission" date="2019-05" db="EMBL/GenBank/DDBJ databases">
        <title>Another draft genome of Portunus trituberculatus and its Hox gene families provides insights of decapod evolution.</title>
        <authorList>
            <person name="Jeong J.-H."/>
            <person name="Song I."/>
            <person name="Kim S."/>
            <person name="Choi T."/>
            <person name="Kim D."/>
            <person name="Ryu S."/>
            <person name="Kim W."/>
        </authorList>
    </citation>
    <scope>NUCLEOTIDE SEQUENCE [LARGE SCALE GENOMIC DNA]</scope>
    <source>
        <tissue evidence="1">Muscle</tissue>
    </source>
</reference>
<comment type="caution">
    <text evidence="1">The sequence shown here is derived from an EMBL/GenBank/DDBJ whole genome shotgun (WGS) entry which is preliminary data.</text>
</comment>
<gene>
    <name evidence="1" type="ORF">E2C01_068259</name>
</gene>
<dbReference type="EMBL" id="VSRR010037814">
    <property type="protein sequence ID" value="MPC73916.1"/>
    <property type="molecule type" value="Genomic_DNA"/>
</dbReference>